<dbReference type="OrthoDB" id="424753at2759"/>
<feature type="region of interest" description="Disordered" evidence="1">
    <location>
        <begin position="1"/>
        <end position="45"/>
    </location>
</feature>
<gene>
    <name evidence="2" type="ORF">BIW11_08189</name>
</gene>
<evidence type="ECO:0000313" key="3">
    <source>
        <dbReference type="Proteomes" id="UP000192247"/>
    </source>
</evidence>
<feature type="compositionally biased region" description="Low complexity" evidence="1">
    <location>
        <begin position="1"/>
        <end position="13"/>
    </location>
</feature>
<protein>
    <submittedName>
        <fullName evidence="2">Calpain-C-like</fullName>
    </submittedName>
</protein>
<feature type="compositionally biased region" description="Polar residues" evidence="1">
    <location>
        <begin position="14"/>
        <end position="26"/>
    </location>
</feature>
<organism evidence="2 3">
    <name type="scientific">Tropilaelaps mercedesae</name>
    <dbReference type="NCBI Taxonomy" id="418985"/>
    <lineage>
        <taxon>Eukaryota</taxon>
        <taxon>Metazoa</taxon>
        <taxon>Ecdysozoa</taxon>
        <taxon>Arthropoda</taxon>
        <taxon>Chelicerata</taxon>
        <taxon>Arachnida</taxon>
        <taxon>Acari</taxon>
        <taxon>Parasitiformes</taxon>
        <taxon>Mesostigmata</taxon>
        <taxon>Gamasina</taxon>
        <taxon>Dermanyssoidea</taxon>
        <taxon>Laelapidae</taxon>
        <taxon>Tropilaelaps</taxon>
    </lineage>
</organism>
<evidence type="ECO:0000313" key="2">
    <source>
        <dbReference type="EMBL" id="OQR75799.1"/>
    </source>
</evidence>
<dbReference type="STRING" id="418985.A0A1V9XQN1"/>
<dbReference type="InterPro" id="IPR038765">
    <property type="entry name" value="Papain-like_cys_pep_sf"/>
</dbReference>
<proteinExistence type="predicted"/>
<dbReference type="AlphaFoldDB" id="A0A1V9XQN1"/>
<name>A0A1V9XQN1_9ACAR</name>
<sequence length="153" mass="17229">MTFLSRKSSSGSSMTTILNQSRTGTIRASVVTPRSASPAACTRRSPGRRERVYCSRIGQNQQAVFMSDFERVRKSLERGRLYEDPEFPAVQSTVFYHQTPPFQFVWKRPHVSVREMGRRGAVLDGGKLYGTGVGYRAGVEIARGEMCTIYPRK</sequence>
<dbReference type="EMBL" id="MNPL01005770">
    <property type="protein sequence ID" value="OQR75799.1"/>
    <property type="molecule type" value="Genomic_DNA"/>
</dbReference>
<accession>A0A1V9XQN1</accession>
<comment type="caution">
    <text evidence="2">The sequence shown here is derived from an EMBL/GenBank/DDBJ whole genome shotgun (WGS) entry which is preliminary data.</text>
</comment>
<dbReference type="InParanoid" id="A0A1V9XQN1"/>
<reference evidence="2 3" key="1">
    <citation type="journal article" date="2017" name="Gigascience">
        <title>Draft genome of the honey bee ectoparasitic mite, Tropilaelaps mercedesae, is shaped by the parasitic life history.</title>
        <authorList>
            <person name="Dong X."/>
            <person name="Armstrong S.D."/>
            <person name="Xia D."/>
            <person name="Makepeace B.L."/>
            <person name="Darby A.C."/>
            <person name="Kadowaki T."/>
        </authorList>
    </citation>
    <scope>NUCLEOTIDE SEQUENCE [LARGE SCALE GENOMIC DNA]</scope>
    <source>
        <strain evidence="2">Wuxi-XJTLU</strain>
    </source>
</reference>
<dbReference type="Proteomes" id="UP000192247">
    <property type="component" value="Unassembled WGS sequence"/>
</dbReference>
<keyword evidence="3" id="KW-1185">Reference proteome</keyword>
<dbReference type="SUPFAM" id="SSF54001">
    <property type="entry name" value="Cysteine proteinases"/>
    <property type="match status" value="1"/>
</dbReference>
<evidence type="ECO:0000256" key="1">
    <source>
        <dbReference type="SAM" id="MobiDB-lite"/>
    </source>
</evidence>